<reference evidence="4" key="1">
    <citation type="submission" date="2018-01" db="EMBL/GenBank/DDBJ databases">
        <title>Complete genome of Tamlana sp. UJ94.</title>
        <authorList>
            <person name="Jung J."/>
            <person name="Chung D."/>
            <person name="Bae S.S."/>
            <person name="Baek K."/>
        </authorList>
    </citation>
    <scope>NUCLEOTIDE SEQUENCE [LARGE SCALE GENOMIC DNA]</scope>
    <source>
        <strain evidence="4">UJ94</strain>
    </source>
</reference>
<feature type="domain" description="4'-phosphopantetheinyl transferase" evidence="2">
    <location>
        <begin position="104"/>
        <end position="205"/>
    </location>
</feature>
<dbReference type="EMBL" id="CP025938">
    <property type="protein sequence ID" value="AUS05607.1"/>
    <property type="molecule type" value="Genomic_DNA"/>
</dbReference>
<keyword evidence="4" id="KW-1185">Reference proteome</keyword>
<gene>
    <name evidence="3" type="ORF">C1A40_09080</name>
</gene>
<keyword evidence="1 3" id="KW-0808">Transferase</keyword>
<dbReference type="AlphaFoldDB" id="A0A2I7SI89"/>
<evidence type="ECO:0000256" key="1">
    <source>
        <dbReference type="ARBA" id="ARBA00022679"/>
    </source>
</evidence>
<evidence type="ECO:0000313" key="3">
    <source>
        <dbReference type="EMBL" id="AUS05607.1"/>
    </source>
</evidence>
<dbReference type="InterPro" id="IPR008278">
    <property type="entry name" value="4-PPantetheinyl_Trfase_dom"/>
</dbReference>
<dbReference type="GO" id="GO:0008897">
    <property type="term" value="F:holo-[acyl-carrier-protein] synthase activity"/>
    <property type="evidence" value="ECO:0007669"/>
    <property type="project" value="InterPro"/>
</dbReference>
<dbReference type="KEGG" id="taj:C1A40_09080"/>
<dbReference type="GO" id="GO:0000287">
    <property type="term" value="F:magnesium ion binding"/>
    <property type="evidence" value="ECO:0007669"/>
    <property type="project" value="InterPro"/>
</dbReference>
<evidence type="ECO:0000313" key="4">
    <source>
        <dbReference type="Proteomes" id="UP000236592"/>
    </source>
</evidence>
<sequence length="209" mass="24423">MPLYKTITPNSQTTVKIWKIEESYNDLLDSVALKPETLQRVLGMKSALHQRGFLSVRKLLAELGYDDFDLFYDENGKPHLKDGKQISITHSFIFSAVIISDSIVGIDIEKQREKIPVIAHKFIDYEFDYLKKDAPDYIRKLTTIWCVKESLYKLFATPGLSFKDYFLVIPFELKDEETKAWIDYRDKKHPYNIHFLEFEGFTCAYAVDS</sequence>
<protein>
    <submittedName>
        <fullName evidence="3">4-phosphopantetheinyl transferase</fullName>
    </submittedName>
</protein>
<accession>A0A2I7SI89</accession>
<organism evidence="3 4">
    <name type="scientific">Pseudotamlana carrageenivorans</name>
    <dbReference type="NCBI Taxonomy" id="2069432"/>
    <lineage>
        <taxon>Bacteria</taxon>
        <taxon>Pseudomonadati</taxon>
        <taxon>Bacteroidota</taxon>
        <taxon>Flavobacteriia</taxon>
        <taxon>Flavobacteriales</taxon>
        <taxon>Flavobacteriaceae</taxon>
        <taxon>Pseudotamlana</taxon>
    </lineage>
</organism>
<dbReference type="Gene3D" id="3.90.470.20">
    <property type="entry name" value="4'-phosphopantetheinyl transferase domain"/>
    <property type="match status" value="1"/>
</dbReference>
<dbReference type="InterPro" id="IPR037143">
    <property type="entry name" value="4-PPantetheinyl_Trfase_dom_sf"/>
</dbReference>
<dbReference type="RefSeq" id="WP_102995623.1">
    <property type="nucleotide sequence ID" value="NZ_CP025938.1"/>
</dbReference>
<dbReference type="Proteomes" id="UP000236592">
    <property type="component" value="Chromosome"/>
</dbReference>
<evidence type="ECO:0000259" key="2">
    <source>
        <dbReference type="Pfam" id="PF01648"/>
    </source>
</evidence>
<dbReference type="Pfam" id="PF01648">
    <property type="entry name" value="ACPS"/>
    <property type="match status" value="1"/>
</dbReference>
<proteinExistence type="predicted"/>
<dbReference type="OrthoDB" id="1190494at2"/>
<dbReference type="SUPFAM" id="SSF56214">
    <property type="entry name" value="4'-phosphopantetheinyl transferase"/>
    <property type="match status" value="1"/>
</dbReference>
<name>A0A2I7SI89_9FLAO</name>